<feature type="transmembrane region" description="Helical" evidence="8">
    <location>
        <begin position="508"/>
        <end position="529"/>
    </location>
</feature>
<name>A0A9P4V929_9PLEO</name>
<evidence type="ECO:0000313" key="10">
    <source>
        <dbReference type="EMBL" id="KAF2740100.1"/>
    </source>
</evidence>
<evidence type="ECO:0000313" key="11">
    <source>
        <dbReference type="Proteomes" id="UP000799444"/>
    </source>
</evidence>
<dbReference type="InterPro" id="IPR020846">
    <property type="entry name" value="MFS_dom"/>
</dbReference>
<dbReference type="Proteomes" id="UP000799444">
    <property type="component" value="Unassembled WGS sequence"/>
</dbReference>
<keyword evidence="11" id="KW-1185">Reference proteome</keyword>
<feature type="transmembrane region" description="Helical" evidence="8">
    <location>
        <begin position="434"/>
        <end position="458"/>
    </location>
</feature>
<dbReference type="GO" id="GO:0005886">
    <property type="term" value="C:plasma membrane"/>
    <property type="evidence" value="ECO:0007669"/>
    <property type="project" value="TreeGrafter"/>
</dbReference>
<dbReference type="InterPro" id="IPR011701">
    <property type="entry name" value="MFS"/>
</dbReference>
<feature type="transmembrane region" description="Helical" evidence="8">
    <location>
        <begin position="403"/>
        <end position="422"/>
    </location>
</feature>
<organism evidence="10 11">
    <name type="scientific">Polyplosphaeria fusca</name>
    <dbReference type="NCBI Taxonomy" id="682080"/>
    <lineage>
        <taxon>Eukaryota</taxon>
        <taxon>Fungi</taxon>
        <taxon>Dikarya</taxon>
        <taxon>Ascomycota</taxon>
        <taxon>Pezizomycotina</taxon>
        <taxon>Dothideomycetes</taxon>
        <taxon>Pleosporomycetidae</taxon>
        <taxon>Pleosporales</taxon>
        <taxon>Tetraplosphaeriaceae</taxon>
        <taxon>Polyplosphaeria</taxon>
    </lineage>
</organism>
<evidence type="ECO:0000256" key="1">
    <source>
        <dbReference type="ARBA" id="ARBA00004141"/>
    </source>
</evidence>
<proteinExistence type="inferred from homology"/>
<evidence type="ECO:0000256" key="6">
    <source>
        <dbReference type="ARBA" id="ARBA00023136"/>
    </source>
</evidence>
<comment type="caution">
    <text evidence="10">The sequence shown here is derived from an EMBL/GenBank/DDBJ whole genome shotgun (WGS) entry which is preliminary data.</text>
</comment>
<feature type="transmembrane region" description="Helical" evidence="8">
    <location>
        <begin position="106"/>
        <end position="126"/>
    </location>
</feature>
<dbReference type="EMBL" id="ML996101">
    <property type="protein sequence ID" value="KAF2740100.1"/>
    <property type="molecule type" value="Genomic_DNA"/>
</dbReference>
<dbReference type="Pfam" id="PF07690">
    <property type="entry name" value="MFS_1"/>
    <property type="match status" value="1"/>
</dbReference>
<dbReference type="PANTHER" id="PTHR23501:SF12">
    <property type="entry name" value="MAJOR FACILITATOR SUPERFAMILY (MFS) PROFILE DOMAIN-CONTAINING PROTEIN-RELATED"/>
    <property type="match status" value="1"/>
</dbReference>
<feature type="transmembrane region" description="Helical" evidence="8">
    <location>
        <begin position="132"/>
        <end position="153"/>
    </location>
</feature>
<evidence type="ECO:0000259" key="9">
    <source>
        <dbReference type="PROSITE" id="PS50850"/>
    </source>
</evidence>
<dbReference type="InterPro" id="IPR036259">
    <property type="entry name" value="MFS_trans_sf"/>
</dbReference>
<keyword evidence="3" id="KW-0813">Transport</keyword>
<sequence length="539" mass="57542">MEENKETAPKGHSAESSLAVEPLTEEPPAPTRQLSGFLWVLVIVSTVSSVFLFSLDNTIMANIRPSIVNSLGHIELLPWISVAYPMGQVGTSLLWGSLYRQFNNKWLFCSAMLVFEVGSAVIGSAQNMNSLIVGRVIAGIGGVGAYVGTTNIISAMTVPVERARYLSYIGMAWSLGTLLGPIIGGAFSDSSATWRWAFYINICLGGAAAPACLFLVPSFTPDSPYTITQRIKRFDYLGSLLVMGAVACLIMVLSFGGAVWAWDSGKMITLYVVGAVLWIAFAIQQTWSILTVERIFPAELVASWEMCIFFTHQATGFGNILVTIWTLPLLFQFIYDDSTLRSGCFVLAVAIAAVFAAGAGGALLPKFPVYMLWFVIANAFMILGSSLLTTITSTTPRSVVCGYGVLHLFGGGIVVQLPFAVAQIKAGRSATRSVTAFLVFSQNLGSLLSIGIATSIFVNESTARIAQILPNLPRAAVQASMAGAGASVVQSLPEGDKAKVLGIVAKTIGQVFFLNVASAALAFVTALAMKRERLDFTKK</sequence>
<dbReference type="PANTHER" id="PTHR23501">
    <property type="entry name" value="MAJOR FACILITATOR SUPERFAMILY"/>
    <property type="match status" value="1"/>
</dbReference>
<comment type="similarity">
    <text evidence="2">Belongs to the major facilitator superfamily. TCR/Tet family.</text>
</comment>
<comment type="subcellular location">
    <subcellularLocation>
        <location evidence="1">Membrane</location>
        <topology evidence="1">Multi-pass membrane protein</topology>
    </subcellularLocation>
</comment>
<evidence type="ECO:0000256" key="7">
    <source>
        <dbReference type="SAM" id="MobiDB-lite"/>
    </source>
</evidence>
<protein>
    <submittedName>
        <fullName evidence="10">MFS general substrate transporter</fullName>
    </submittedName>
</protein>
<gene>
    <name evidence="10" type="ORF">EJ04DRAFT_455888</name>
</gene>
<dbReference type="AlphaFoldDB" id="A0A9P4V929"/>
<feature type="transmembrane region" description="Helical" evidence="8">
    <location>
        <begin position="36"/>
        <end position="55"/>
    </location>
</feature>
<evidence type="ECO:0000256" key="8">
    <source>
        <dbReference type="SAM" id="Phobius"/>
    </source>
</evidence>
<keyword evidence="6 8" id="KW-0472">Membrane</keyword>
<accession>A0A9P4V929</accession>
<feature type="transmembrane region" description="Helical" evidence="8">
    <location>
        <begin position="371"/>
        <end position="391"/>
    </location>
</feature>
<evidence type="ECO:0000256" key="5">
    <source>
        <dbReference type="ARBA" id="ARBA00022989"/>
    </source>
</evidence>
<feature type="domain" description="Major facilitator superfamily (MFS) profile" evidence="9">
    <location>
        <begin position="42"/>
        <end position="534"/>
    </location>
</feature>
<dbReference type="PROSITE" id="PS50850">
    <property type="entry name" value="MFS"/>
    <property type="match status" value="1"/>
</dbReference>
<feature type="transmembrane region" description="Helical" evidence="8">
    <location>
        <begin position="345"/>
        <end position="364"/>
    </location>
</feature>
<feature type="compositionally biased region" description="Basic and acidic residues" evidence="7">
    <location>
        <begin position="1"/>
        <end position="13"/>
    </location>
</feature>
<feature type="transmembrane region" description="Helical" evidence="8">
    <location>
        <begin position="165"/>
        <end position="184"/>
    </location>
</feature>
<evidence type="ECO:0000256" key="4">
    <source>
        <dbReference type="ARBA" id="ARBA00022692"/>
    </source>
</evidence>
<feature type="transmembrane region" description="Helical" evidence="8">
    <location>
        <begin position="196"/>
        <end position="216"/>
    </location>
</feature>
<reference evidence="10" key="1">
    <citation type="journal article" date="2020" name="Stud. Mycol.">
        <title>101 Dothideomycetes genomes: a test case for predicting lifestyles and emergence of pathogens.</title>
        <authorList>
            <person name="Haridas S."/>
            <person name="Albert R."/>
            <person name="Binder M."/>
            <person name="Bloem J."/>
            <person name="Labutti K."/>
            <person name="Salamov A."/>
            <person name="Andreopoulos B."/>
            <person name="Baker S."/>
            <person name="Barry K."/>
            <person name="Bills G."/>
            <person name="Bluhm B."/>
            <person name="Cannon C."/>
            <person name="Castanera R."/>
            <person name="Culley D."/>
            <person name="Daum C."/>
            <person name="Ezra D."/>
            <person name="Gonzalez J."/>
            <person name="Henrissat B."/>
            <person name="Kuo A."/>
            <person name="Liang C."/>
            <person name="Lipzen A."/>
            <person name="Lutzoni F."/>
            <person name="Magnuson J."/>
            <person name="Mondo S."/>
            <person name="Nolan M."/>
            <person name="Ohm R."/>
            <person name="Pangilinan J."/>
            <person name="Park H.-J."/>
            <person name="Ramirez L."/>
            <person name="Alfaro M."/>
            <person name="Sun H."/>
            <person name="Tritt A."/>
            <person name="Yoshinaga Y."/>
            <person name="Zwiers L.-H."/>
            <person name="Turgeon B."/>
            <person name="Goodwin S."/>
            <person name="Spatafora J."/>
            <person name="Crous P."/>
            <person name="Grigoriev I."/>
        </authorList>
    </citation>
    <scope>NUCLEOTIDE SEQUENCE</scope>
    <source>
        <strain evidence="10">CBS 125425</strain>
    </source>
</reference>
<keyword evidence="5 8" id="KW-1133">Transmembrane helix</keyword>
<dbReference type="SUPFAM" id="SSF103473">
    <property type="entry name" value="MFS general substrate transporter"/>
    <property type="match status" value="1"/>
</dbReference>
<evidence type="ECO:0000256" key="2">
    <source>
        <dbReference type="ARBA" id="ARBA00007520"/>
    </source>
</evidence>
<dbReference type="GO" id="GO:0022857">
    <property type="term" value="F:transmembrane transporter activity"/>
    <property type="evidence" value="ECO:0007669"/>
    <property type="project" value="InterPro"/>
</dbReference>
<dbReference type="OrthoDB" id="10021397at2759"/>
<evidence type="ECO:0000256" key="3">
    <source>
        <dbReference type="ARBA" id="ARBA00022448"/>
    </source>
</evidence>
<feature type="transmembrane region" description="Helical" evidence="8">
    <location>
        <begin position="268"/>
        <end position="290"/>
    </location>
</feature>
<feature type="transmembrane region" description="Helical" evidence="8">
    <location>
        <begin position="237"/>
        <end position="262"/>
    </location>
</feature>
<dbReference type="Gene3D" id="1.20.1250.20">
    <property type="entry name" value="MFS general substrate transporter like domains"/>
    <property type="match status" value="1"/>
</dbReference>
<feature type="region of interest" description="Disordered" evidence="7">
    <location>
        <begin position="1"/>
        <end position="28"/>
    </location>
</feature>
<keyword evidence="4 8" id="KW-0812">Transmembrane</keyword>